<evidence type="ECO:0000256" key="4">
    <source>
        <dbReference type="ARBA" id="ARBA00023014"/>
    </source>
</evidence>
<dbReference type="GO" id="GO:0016829">
    <property type="term" value="F:lyase activity"/>
    <property type="evidence" value="ECO:0007669"/>
    <property type="project" value="UniProtKB-KW"/>
</dbReference>
<gene>
    <name evidence="6" type="primary">pdg_1</name>
    <name evidence="6" type="ORF">MBBWO_09510</name>
</gene>
<accession>A0A2U1S7J7</accession>
<evidence type="ECO:0000313" key="6">
    <source>
        <dbReference type="EMBL" id="PWB86097.1"/>
    </source>
</evidence>
<evidence type="ECO:0000259" key="5">
    <source>
        <dbReference type="SMART" id="SM00478"/>
    </source>
</evidence>
<keyword evidence="1" id="KW-0004">4Fe-4S</keyword>
<dbReference type="Proteomes" id="UP000245577">
    <property type="component" value="Unassembled WGS sequence"/>
</dbReference>
<reference evidence="6 7" key="1">
    <citation type="submission" date="2017-03" db="EMBL/GenBank/DDBJ databases">
        <title>Genome sequence of Methanobrevibacter wosei.</title>
        <authorList>
            <person name="Poehlein A."/>
            <person name="Seedorf H."/>
            <person name="Daniel R."/>
        </authorList>
    </citation>
    <scope>NUCLEOTIDE SEQUENCE [LARGE SCALE GENOMIC DNA]</scope>
    <source>
        <strain evidence="6 7">DSM 11979</strain>
    </source>
</reference>
<keyword evidence="3" id="KW-0408">Iron</keyword>
<dbReference type="SUPFAM" id="SSF48150">
    <property type="entry name" value="DNA-glycosylase"/>
    <property type="match status" value="1"/>
</dbReference>
<dbReference type="Gene3D" id="1.10.340.30">
    <property type="entry name" value="Hypothetical protein, domain 2"/>
    <property type="match status" value="1"/>
</dbReference>
<evidence type="ECO:0000256" key="3">
    <source>
        <dbReference type="ARBA" id="ARBA00023004"/>
    </source>
</evidence>
<keyword evidence="7" id="KW-1185">Reference proteome</keyword>
<dbReference type="SMART" id="SM00478">
    <property type="entry name" value="ENDO3c"/>
    <property type="match status" value="1"/>
</dbReference>
<dbReference type="CDD" id="cd00056">
    <property type="entry name" value="ENDO3c"/>
    <property type="match status" value="1"/>
</dbReference>
<dbReference type="GO" id="GO:0051539">
    <property type="term" value="F:4 iron, 4 sulfur cluster binding"/>
    <property type="evidence" value="ECO:0007669"/>
    <property type="project" value="UniProtKB-KW"/>
</dbReference>
<evidence type="ECO:0000256" key="1">
    <source>
        <dbReference type="ARBA" id="ARBA00022485"/>
    </source>
</evidence>
<dbReference type="InterPro" id="IPR023170">
    <property type="entry name" value="HhH_base_excis_C"/>
</dbReference>
<dbReference type="AlphaFoldDB" id="A0A2U1S7J7"/>
<proteinExistence type="predicted"/>
<dbReference type="RefSeq" id="WP_116669736.1">
    <property type="nucleotide sequence ID" value="NZ_MZGU01000004.1"/>
</dbReference>
<dbReference type="InterPro" id="IPR003265">
    <property type="entry name" value="HhH-GPD_domain"/>
</dbReference>
<keyword evidence="2" id="KW-0479">Metal-binding</keyword>
<dbReference type="OrthoDB" id="19248at2157"/>
<dbReference type="EMBL" id="MZGU01000004">
    <property type="protein sequence ID" value="PWB86097.1"/>
    <property type="molecule type" value="Genomic_DNA"/>
</dbReference>
<feature type="domain" description="HhH-GPD" evidence="5">
    <location>
        <begin position="61"/>
        <end position="213"/>
    </location>
</feature>
<keyword evidence="6" id="KW-0456">Lyase</keyword>
<comment type="caution">
    <text evidence="6">The sequence shown here is derived from an EMBL/GenBank/DDBJ whole genome shotgun (WGS) entry which is preliminary data.</text>
</comment>
<dbReference type="GO" id="GO:0006284">
    <property type="term" value="P:base-excision repair"/>
    <property type="evidence" value="ECO:0007669"/>
    <property type="project" value="InterPro"/>
</dbReference>
<organism evidence="6 7">
    <name type="scientific">Methanobrevibacter woesei</name>
    <dbReference type="NCBI Taxonomy" id="190976"/>
    <lineage>
        <taxon>Archaea</taxon>
        <taxon>Methanobacteriati</taxon>
        <taxon>Methanobacteriota</taxon>
        <taxon>Methanomada group</taxon>
        <taxon>Methanobacteria</taxon>
        <taxon>Methanobacteriales</taxon>
        <taxon>Methanobacteriaceae</taxon>
        <taxon>Methanobrevibacter</taxon>
    </lineage>
</organism>
<dbReference type="PANTHER" id="PTHR10359">
    <property type="entry name" value="A/G-SPECIFIC ADENINE GLYCOSYLASE/ENDONUCLEASE III"/>
    <property type="match status" value="1"/>
</dbReference>
<keyword evidence="4" id="KW-0411">Iron-sulfur</keyword>
<evidence type="ECO:0000313" key="7">
    <source>
        <dbReference type="Proteomes" id="UP000245577"/>
    </source>
</evidence>
<name>A0A2U1S7J7_9EURY</name>
<evidence type="ECO:0000256" key="2">
    <source>
        <dbReference type="ARBA" id="ARBA00022723"/>
    </source>
</evidence>
<dbReference type="InterPro" id="IPR011257">
    <property type="entry name" value="DNA_glycosylase"/>
</dbReference>
<sequence>MCQEINDIYNTLTETYSHLDWWPTGSYKSLDIDKSKYLVEVDDSYPEEYIDQFEIIMGTILTQNTTWVSVDRALANLALYTDFNPNNILDFINNDADKFKQLIKPSGYFNQKTIYLKNIAEFFIELNGRTPTRKEVLAVKGVGNETADSILLYAFGEKEFVVDAYTKRIFSYLGFIKETATYHQVKKLFEENFQGDVDDYKQYHALIVEHAKNYYKKKPYGVNDNILNKFKR</sequence>
<dbReference type="GO" id="GO:0046872">
    <property type="term" value="F:metal ion binding"/>
    <property type="evidence" value="ECO:0007669"/>
    <property type="project" value="UniProtKB-KW"/>
</dbReference>
<dbReference type="Pfam" id="PF00730">
    <property type="entry name" value="HhH-GPD"/>
    <property type="match status" value="1"/>
</dbReference>
<protein>
    <submittedName>
        <fullName evidence="6">Ultraviolet N-glycosylase/AP lyase</fullName>
    </submittedName>
</protein>
<dbReference type="Gene3D" id="1.10.1670.10">
    <property type="entry name" value="Helix-hairpin-Helix base-excision DNA repair enzymes (C-terminal)"/>
    <property type="match status" value="1"/>
</dbReference>
<dbReference type="PANTHER" id="PTHR10359:SF19">
    <property type="entry name" value="DNA REPAIR GLYCOSYLASE MJ1434-RELATED"/>
    <property type="match status" value="1"/>
</dbReference>